<feature type="zinc finger region" description="FLZ-type" evidence="4">
    <location>
        <begin position="340"/>
        <end position="383"/>
    </location>
</feature>
<protein>
    <recommendedName>
        <fullName evidence="6">FLZ-type domain-containing protein</fullName>
    </recommendedName>
</protein>
<comment type="caution">
    <text evidence="7">The sequence shown here is derived from an EMBL/GenBank/DDBJ whole genome shotgun (WGS) entry which is preliminary data.</text>
</comment>
<dbReference type="PROSITE" id="PS51795">
    <property type="entry name" value="ZF_FLZ"/>
    <property type="match status" value="1"/>
</dbReference>
<keyword evidence="3" id="KW-0862">Zinc</keyword>
<feature type="region of interest" description="Disordered" evidence="5">
    <location>
        <begin position="1"/>
        <end position="22"/>
    </location>
</feature>
<evidence type="ECO:0000313" key="8">
    <source>
        <dbReference type="Proteomes" id="UP000306102"/>
    </source>
</evidence>
<comment type="similarity">
    <text evidence="1">Belongs to the FLZ family.</text>
</comment>
<evidence type="ECO:0000313" key="7">
    <source>
        <dbReference type="EMBL" id="THG10076.1"/>
    </source>
</evidence>
<evidence type="ECO:0000256" key="4">
    <source>
        <dbReference type="PROSITE-ProRule" id="PRU01131"/>
    </source>
</evidence>
<dbReference type="InterPro" id="IPR007650">
    <property type="entry name" value="Zf-FLZ_dom"/>
</dbReference>
<accession>A0A4S4E4A1</accession>
<evidence type="ECO:0000256" key="1">
    <source>
        <dbReference type="ARBA" id="ARBA00009374"/>
    </source>
</evidence>
<dbReference type="PANTHER" id="PTHR46868">
    <property type="entry name" value="FCS-LIKE ZINC FINGER 11"/>
    <property type="match status" value="1"/>
</dbReference>
<dbReference type="Pfam" id="PF04570">
    <property type="entry name" value="zf-FLZ"/>
    <property type="match status" value="1"/>
</dbReference>
<keyword evidence="8" id="KW-1185">Reference proteome</keyword>
<feature type="domain" description="FLZ-type" evidence="6">
    <location>
        <begin position="340"/>
        <end position="383"/>
    </location>
</feature>
<name>A0A4S4E4A1_CAMSN</name>
<dbReference type="AlphaFoldDB" id="A0A4S4E4A1"/>
<organism evidence="7 8">
    <name type="scientific">Camellia sinensis var. sinensis</name>
    <name type="common">China tea</name>
    <dbReference type="NCBI Taxonomy" id="542762"/>
    <lineage>
        <taxon>Eukaryota</taxon>
        <taxon>Viridiplantae</taxon>
        <taxon>Streptophyta</taxon>
        <taxon>Embryophyta</taxon>
        <taxon>Tracheophyta</taxon>
        <taxon>Spermatophyta</taxon>
        <taxon>Magnoliopsida</taxon>
        <taxon>eudicotyledons</taxon>
        <taxon>Gunneridae</taxon>
        <taxon>Pentapetalae</taxon>
        <taxon>asterids</taxon>
        <taxon>Ericales</taxon>
        <taxon>Theaceae</taxon>
        <taxon>Camellia</taxon>
    </lineage>
</organism>
<reference evidence="7 8" key="1">
    <citation type="journal article" date="2018" name="Proc. Natl. Acad. Sci. U.S.A.">
        <title>Draft genome sequence of Camellia sinensis var. sinensis provides insights into the evolution of the tea genome and tea quality.</title>
        <authorList>
            <person name="Wei C."/>
            <person name="Yang H."/>
            <person name="Wang S."/>
            <person name="Zhao J."/>
            <person name="Liu C."/>
            <person name="Gao L."/>
            <person name="Xia E."/>
            <person name="Lu Y."/>
            <person name="Tai Y."/>
            <person name="She G."/>
            <person name="Sun J."/>
            <person name="Cao H."/>
            <person name="Tong W."/>
            <person name="Gao Q."/>
            <person name="Li Y."/>
            <person name="Deng W."/>
            <person name="Jiang X."/>
            <person name="Wang W."/>
            <person name="Chen Q."/>
            <person name="Zhang S."/>
            <person name="Li H."/>
            <person name="Wu J."/>
            <person name="Wang P."/>
            <person name="Li P."/>
            <person name="Shi C."/>
            <person name="Zheng F."/>
            <person name="Jian J."/>
            <person name="Huang B."/>
            <person name="Shan D."/>
            <person name="Shi M."/>
            <person name="Fang C."/>
            <person name="Yue Y."/>
            <person name="Li F."/>
            <person name="Li D."/>
            <person name="Wei S."/>
            <person name="Han B."/>
            <person name="Jiang C."/>
            <person name="Yin Y."/>
            <person name="Xia T."/>
            <person name="Zhang Z."/>
            <person name="Bennetzen J.L."/>
            <person name="Zhao S."/>
            <person name="Wan X."/>
        </authorList>
    </citation>
    <scope>NUCLEOTIDE SEQUENCE [LARGE SCALE GENOMIC DNA]</scope>
    <source>
        <strain evidence="8">cv. Shuchazao</strain>
        <tissue evidence="7">Leaf</tissue>
    </source>
</reference>
<keyword evidence="2" id="KW-0479">Metal-binding</keyword>
<dbReference type="PANTHER" id="PTHR46868:SF3">
    <property type="entry name" value="FCS-LIKE ZINC FINGER 11"/>
    <property type="match status" value="1"/>
</dbReference>
<dbReference type="EMBL" id="SDRB02008080">
    <property type="protein sequence ID" value="THG10076.1"/>
    <property type="molecule type" value="Genomic_DNA"/>
</dbReference>
<evidence type="ECO:0000259" key="6">
    <source>
        <dbReference type="PROSITE" id="PS51795"/>
    </source>
</evidence>
<evidence type="ECO:0000256" key="5">
    <source>
        <dbReference type="SAM" id="MobiDB-lite"/>
    </source>
</evidence>
<evidence type="ECO:0000256" key="2">
    <source>
        <dbReference type="ARBA" id="ARBA00022723"/>
    </source>
</evidence>
<evidence type="ECO:0000256" key="3">
    <source>
        <dbReference type="ARBA" id="ARBA00022771"/>
    </source>
</evidence>
<dbReference type="GO" id="GO:0008270">
    <property type="term" value="F:zinc ion binding"/>
    <property type="evidence" value="ECO:0007669"/>
    <property type="project" value="UniProtKB-KW"/>
</dbReference>
<dbReference type="Proteomes" id="UP000306102">
    <property type="component" value="Unassembled WGS sequence"/>
</dbReference>
<keyword evidence="3" id="KW-0863">Zinc-finger</keyword>
<dbReference type="InterPro" id="IPR044585">
    <property type="entry name" value="FLZ10/11"/>
</dbReference>
<feature type="compositionally biased region" description="Basic and acidic residues" evidence="5">
    <location>
        <begin position="9"/>
        <end position="18"/>
    </location>
</feature>
<sequence length="411" mass="45289">MLRKRSRSQQKDQQHHMVSDANPESCFQSDVLGLQNKNNSFFNVPGVFVGFSPKVSESDSVWSPTSPLDFRVLSNLTNPFRSPRSSSHEGRHQRRWDCNKVGLGIIDSLDDAKHSGKILRSSDSMNILFGPQMRIKTPICRNGIDFLEAPKSLPKNYGVFPHTQIKQSNLHMGSNSNVLFGIGETPFKPEKMISFSLDSGRSGSHLTSFANHSADSSFGNFGSGNGKTPVSLPSQLSGGSQNFGDSLATKLNSIPISVSSGHDFIGSLSASEIELSEDYTCVKTYGPNPKTTHIFGDCILECHDNCLTDLSKNEEQKIRLPLAAISVNCSEVPPLYPSIDFLSFCYSCKKKLEGEDIYMYRGEKAFCSWGCRSQEILIEEAMEKTDIASPKNSPEANSCEEHLETGMFIAT</sequence>
<gene>
    <name evidence="7" type="ORF">TEA_028147</name>
</gene>
<proteinExistence type="inferred from homology"/>